<dbReference type="Proteomes" id="UP000199227">
    <property type="component" value="Unassembled WGS sequence"/>
</dbReference>
<evidence type="ECO:0000256" key="1">
    <source>
        <dbReference type="SAM" id="Coils"/>
    </source>
</evidence>
<keyword evidence="1" id="KW-0175">Coiled coil</keyword>
<evidence type="ECO:0000313" key="2">
    <source>
        <dbReference type="EMBL" id="SFP24916.1"/>
    </source>
</evidence>
<dbReference type="EMBL" id="FOXB01000012">
    <property type="protein sequence ID" value="SFP24916.1"/>
    <property type="molecule type" value="Genomic_DNA"/>
</dbReference>
<keyword evidence="3" id="KW-1185">Reference proteome</keyword>
<name>A0A1I5NUA8_9BACT</name>
<gene>
    <name evidence="2" type="ORF">SAMN05216234_1126</name>
</gene>
<accession>A0A1I5NUA8</accession>
<protein>
    <submittedName>
        <fullName evidence="2">Uncharacterized protein</fullName>
    </submittedName>
</protein>
<dbReference type="RefSeq" id="WP_092911946.1">
    <property type="nucleotide sequence ID" value="NZ_FOXB01000012.1"/>
</dbReference>
<dbReference type="AlphaFoldDB" id="A0A1I5NUA8"/>
<reference evidence="2 3" key="1">
    <citation type="submission" date="2016-10" db="EMBL/GenBank/DDBJ databases">
        <authorList>
            <person name="de Groot N.N."/>
        </authorList>
    </citation>
    <scope>NUCLEOTIDE SEQUENCE [LARGE SCALE GENOMIC DNA]</scope>
    <source>
        <strain evidence="2 3">EP1-55-1</strain>
    </source>
</reference>
<sequence>MSNKIDRLKALANELSSYEIDRKKNQKRLKELFNTLELYSKVEDFEKIFEFKAMNLSGISLNNSSLGEISEGKYAQIIAIIYAEEEGKKRAKNVNLRYFGRVEKLDEELKRDIIEFVLRWRLEKSFLGVDHYKKMIKELIKEESA</sequence>
<dbReference type="STRING" id="223786.SAMN05216234_1126"/>
<organism evidence="2 3">
    <name type="scientific">Hydrogenimonas thermophila</name>
    <dbReference type="NCBI Taxonomy" id="223786"/>
    <lineage>
        <taxon>Bacteria</taxon>
        <taxon>Pseudomonadati</taxon>
        <taxon>Campylobacterota</taxon>
        <taxon>Epsilonproteobacteria</taxon>
        <taxon>Campylobacterales</taxon>
        <taxon>Hydrogenimonadaceae</taxon>
        <taxon>Hydrogenimonas</taxon>
    </lineage>
</organism>
<proteinExistence type="predicted"/>
<evidence type="ECO:0000313" key="3">
    <source>
        <dbReference type="Proteomes" id="UP000199227"/>
    </source>
</evidence>
<dbReference type="OrthoDB" id="5372744at2"/>
<feature type="coiled-coil region" evidence="1">
    <location>
        <begin position="1"/>
        <end position="28"/>
    </location>
</feature>